<reference evidence="1" key="1">
    <citation type="journal article" date="2020" name="Cell">
        <title>Large-Scale Comparative Analyses of Tick Genomes Elucidate Their Genetic Diversity and Vector Capacities.</title>
        <authorList>
            <consortium name="Tick Genome and Microbiome Consortium (TIGMIC)"/>
            <person name="Jia N."/>
            <person name="Wang J."/>
            <person name="Shi W."/>
            <person name="Du L."/>
            <person name="Sun Y."/>
            <person name="Zhan W."/>
            <person name="Jiang J.F."/>
            <person name="Wang Q."/>
            <person name="Zhang B."/>
            <person name="Ji P."/>
            <person name="Bell-Sakyi L."/>
            <person name="Cui X.M."/>
            <person name="Yuan T.T."/>
            <person name="Jiang B.G."/>
            <person name="Yang W.F."/>
            <person name="Lam T.T."/>
            <person name="Chang Q.C."/>
            <person name="Ding S.J."/>
            <person name="Wang X.J."/>
            <person name="Zhu J.G."/>
            <person name="Ruan X.D."/>
            <person name="Zhao L."/>
            <person name="Wei J.T."/>
            <person name="Ye R.Z."/>
            <person name="Que T.C."/>
            <person name="Du C.H."/>
            <person name="Zhou Y.H."/>
            <person name="Cheng J.X."/>
            <person name="Dai P.F."/>
            <person name="Guo W.B."/>
            <person name="Han X.H."/>
            <person name="Huang E.J."/>
            <person name="Li L.F."/>
            <person name="Wei W."/>
            <person name="Gao Y.C."/>
            <person name="Liu J.Z."/>
            <person name="Shao H.Z."/>
            <person name="Wang X."/>
            <person name="Wang C.C."/>
            <person name="Yang T.C."/>
            <person name="Huo Q.B."/>
            <person name="Li W."/>
            <person name="Chen H.Y."/>
            <person name="Chen S.E."/>
            <person name="Zhou L.G."/>
            <person name="Ni X.B."/>
            <person name="Tian J.H."/>
            <person name="Sheng Y."/>
            <person name="Liu T."/>
            <person name="Pan Y.S."/>
            <person name="Xia L.Y."/>
            <person name="Li J."/>
            <person name="Zhao F."/>
            <person name="Cao W.C."/>
        </authorList>
    </citation>
    <scope>NUCLEOTIDE SEQUENCE</scope>
    <source>
        <strain evidence="1">Rsan-2018</strain>
    </source>
</reference>
<comment type="caution">
    <text evidence="1">The sequence shown here is derived from an EMBL/GenBank/DDBJ whole genome shotgun (WGS) entry which is preliminary data.</text>
</comment>
<name>A0A9D4T8I6_RHISA</name>
<evidence type="ECO:0000313" key="1">
    <source>
        <dbReference type="EMBL" id="KAH7982052.1"/>
    </source>
</evidence>
<evidence type="ECO:0000313" key="2">
    <source>
        <dbReference type="Proteomes" id="UP000821837"/>
    </source>
</evidence>
<dbReference type="Proteomes" id="UP000821837">
    <property type="component" value="Chromosome 1"/>
</dbReference>
<accession>A0A9D4T8I6</accession>
<dbReference type="VEuPathDB" id="VectorBase:RSAN_046078"/>
<reference evidence="1" key="2">
    <citation type="submission" date="2021-09" db="EMBL/GenBank/DDBJ databases">
        <authorList>
            <person name="Jia N."/>
            <person name="Wang J."/>
            <person name="Shi W."/>
            <person name="Du L."/>
            <person name="Sun Y."/>
            <person name="Zhan W."/>
            <person name="Jiang J."/>
            <person name="Wang Q."/>
            <person name="Zhang B."/>
            <person name="Ji P."/>
            <person name="Sakyi L.B."/>
            <person name="Cui X."/>
            <person name="Yuan T."/>
            <person name="Jiang B."/>
            <person name="Yang W."/>
            <person name="Lam T.T.-Y."/>
            <person name="Chang Q."/>
            <person name="Ding S."/>
            <person name="Wang X."/>
            <person name="Zhu J."/>
            <person name="Ruan X."/>
            <person name="Zhao L."/>
            <person name="Wei J."/>
            <person name="Que T."/>
            <person name="Du C."/>
            <person name="Cheng J."/>
            <person name="Dai P."/>
            <person name="Han X."/>
            <person name="Huang E."/>
            <person name="Gao Y."/>
            <person name="Liu J."/>
            <person name="Shao H."/>
            <person name="Ye R."/>
            <person name="Li L."/>
            <person name="Wei W."/>
            <person name="Wang X."/>
            <person name="Wang C."/>
            <person name="Huo Q."/>
            <person name="Li W."/>
            <person name="Guo W."/>
            <person name="Chen H."/>
            <person name="Chen S."/>
            <person name="Zhou L."/>
            <person name="Zhou L."/>
            <person name="Ni X."/>
            <person name="Tian J."/>
            <person name="Zhou Y."/>
            <person name="Sheng Y."/>
            <person name="Liu T."/>
            <person name="Pan Y."/>
            <person name="Xia L."/>
            <person name="Li J."/>
            <person name="Zhao F."/>
            <person name="Cao W."/>
        </authorList>
    </citation>
    <scope>NUCLEOTIDE SEQUENCE</scope>
    <source>
        <strain evidence="1">Rsan-2018</strain>
        <tissue evidence="1">Larvae</tissue>
    </source>
</reference>
<proteinExistence type="predicted"/>
<organism evidence="1 2">
    <name type="scientific">Rhipicephalus sanguineus</name>
    <name type="common">Brown dog tick</name>
    <name type="synonym">Ixodes sanguineus</name>
    <dbReference type="NCBI Taxonomy" id="34632"/>
    <lineage>
        <taxon>Eukaryota</taxon>
        <taxon>Metazoa</taxon>
        <taxon>Ecdysozoa</taxon>
        <taxon>Arthropoda</taxon>
        <taxon>Chelicerata</taxon>
        <taxon>Arachnida</taxon>
        <taxon>Acari</taxon>
        <taxon>Parasitiformes</taxon>
        <taxon>Ixodida</taxon>
        <taxon>Ixodoidea</taxon>
        <taxon>Ixodidae</taxon>
        <taxon>Rhipicephalinae</taxon>
        <taxon>Rhipicephalus</taxon>
        <taxon>Rhipicephalus</taxon>
    </lineage>
</organism>
<sequence>MKQTHPEVLALCGGFQPSLRSVQQPKKPAQENPIHTADGVILPEFVKRTLRQGPKYAIEPRLTAPKLLSLVRKVAGLAPDSEKERCISEGVDVLHRFKPKRRQLPIRKVVTYLIESGLCIIPSDKEGTIHALSAHPLSAWRDTCRPQTEEEKPERRQSSHTGYRFFLLRLRAAGVPPRAERVCG</sequence>
<dbReference type="EMBL" id="JABSTV010001245">
    <property type="protein sequence ID" value="KAH7982052.1"/>
    <property type="molecule type" value="Genomic_DNA"/>
</dbReference>
<keyword evidence="2" id="KW-1185">Reference proteome</keyword>
<gene>
    <name evidence="1" type="ORF">HPB52_002775</name>
</gene>
<protein>
    <submittedName>
        <fullName evidence="1">Uncharacterized protein</fullName>
    </submittedName>
</protein>
<dbReference type="AlphaFoldDB" id="A0A9D4T8I6"/>